<dbReference type="InterPro" id="IPR032421">
    <property type="entry name" value="PMT_4TMC"/>
</dbReference>
<reference evidence="18 19" key="1">
    <citation type="submission" date="2024-04" db="EMBL/GenBank/DDBJ databases">
        <title>genome sequences of Mucor flavus KT1a and Helicostylum pulchrum KT1b strains isolated from the surface of a dry-aged beef.</title>
        <authorList>
            <person name="Toyotome T."/>
            <person name="Hosono M."/>
            <person name="Torimaru M."/>
            <person name="Fukuda K."/>
            <person name="Mikami N."/>
        </authorList>
    </citation>
    <scope>NUCLEOTIDE SEQUENCE [LARGE SCALE GENOMIC DNA]</scope>
    <source>
        <strain evidence="18 19">KT1a</strain>
    </source>
</reference>
<dbReference type="InterPro" id="IPR029063">
    <property type="entry name" value="SAM-dependent_MTases_sf"/>
</dbReference>
<evidence type="ECO:0000256" key="1">
    <source>
        <dbReference type="ARBA" id="ARBA00004477"/>
    </source>
</evidence>
<dbReference type="InterPro" id="IPR003342">
    <property type="entry name" value="ArnT-like_N"/>
</dbReference>
<evidence type="ECO:0000256" key="4">
    <source>
        <dbReference type="ARBA" id="ARBA00012839"/>
    </source>
</evidence>
<gene>
    <name evidence="18" type="ORF">MFLAVUS_007871</name>
</gene>
<dbReference type="Proteomes" id="UP001473302">
    <property type="component" value="Unassembled WGS sequence"/>
</dbReference>
<evidence type="ECO:0000259" key="17">
    <source>
        <dbReference type="PROSITE" id="PS50919"/>
    </source>
</evidence>
<dbReference type="PANTHER" id="PTHR10050:SF50">
    <property type="entry name" value="DOLICHYL-PHOSPHATE-MANNOSE--PROTEIN MANNOSYLTRANSFERASE 1-RELATED"/>
    <property type="match status" value="1"/>
</dbReference>
<dbReference type="SUPFAM" id="SSF82109">
    <property type="entry name" value="MIR domain"/>
    <property type="match status" value="1"/>
</dbReference>
<keyword evidence="10 16" id="KW-1133">Transmembrane helix</keyword>
<keyword evidence="9" id="KW-0256">Endoplasmic reticulum</keyword>
<evidence type="ECO:0000256" key="6">
    <source>
        <dbReference type="ARBA" id="ARBA00022679"/>
    </source>
</evidence>
<evidence type="ECO:0000256" key="8">
    <source>
        <dbReference type="ARBA" id="ARBA00022737"/>
    </source>
</evidence>
<dbReference type="InterPro" id="IPR036300">
    <property type="entry name" value="MIR_dom_sf"/>
</dbReference>
<dbReference type="Pfam" id="PF02366">
    <property type="entry name" value="PMT"/>
    <property type="match status" value="1"/>
</dbReference>
<dbReference type="InterPro" id="IPR016093">
    <property type="entry name" value="MIR_motif"/>
</dbReference>
<evidence type="ECO:0000313" key="18">
    <source>
        <dbReference type="EMBL" id="GAA5814376.1"/>
    </source>
</evidence>
<comment type="similarity">
    <text evidence="3">Belongs to the glycosyltransferase 39 family.</text>
</comment>
<dbReference type="Pfam" id="PF08242">
    <property type="entry name" value="Methyltransf_12"/>
    <property type="match status" value="1"/>
</dbReference>
<keyword evidence="11 16" id="KW-0472">Membrane</keyword>
<sequence>MEEVIDKGKKRTSSALDVQEEDGTSKFGSRLLTEENDVFSQNAWDHADWDEEQEELAKEKVSVQLENPVPEDEQEQYYAEPAEYWNKFYQKNENRFFKDRNWLKLEFPELFSTSEATAGKKRVFEIGCGAGNTMYPLLEQSQNPDLFVYAADYSKTAVDVVLGNKKYDPTRSCAFVWDLSSSEIPKEIEPESLDMIVLIFVLSALAPEQWDQAVKNIYKMLKPGGLVMFRDYGRYDLAQLRFKKNRLLKENFYIRGDGTRVYFFTSEEIAAMFKGSDQEKPLFEIEQNAVDRRLIVNRQRKLKMYRVWLQGKFRKLQRRKEHVLKDLDKSEPHLLPSDKVSTQKRSDWFISALLTLWACYIRLWKISQPASVVFDEVHFGGFASKYINKKFFMDVHPPLAKMMIAWAAQVVGFNGSFDFKEIGMDYLSSHVPYVPIRVFCALNGILLVPISYWTIRSSGFSVKAAILTAFMICYDSILLFFTGFTLLAWINFRNQSRNQFTTWWWLWLVMTGTGLGLTVSCKWVGLLTTATIGAAVLNELWVLWGDRRTETIHFSMLPESGSGTNFMSPEFQTSLEGIKFPQTTPADIVYGSKIDIRHMGTSGGYLHSHDHAYPGGSRQQQVTLYSHTDNNNWWVIHKASTDDVRSLEYVRHGDIVRLTHFNTKRRLHTHDIRPTSNDEKYQYEVSGYGFEGFEGDSNDNWRVEIVEGPDPVSKTRLRARRSQFRLISETQNCALFSRKYKLPDWAFKQQEVTCMKDAKLPKTIWQIETTETDFLPEGYETVSYKPKGFFGKFIELNKVMWQVNQGLSSSHTYGSRPNDWPTLRRGISFWSKDHRKIYLLGNPLVFWSSTACIITYVAVKLVALLLSQRNISTNLWRKYDGAVGLFFVSWAFHYFPFNLMGRQLFLHHYMPSLYMAVLVTGVVFDLLTSSFRNPVRWSLLIMCIMAVVYVYTIFIPITYGEPWTTSACSSATWRPDWDFNCKIFDEKSISYQTTTFAENEDSNPSDNEIVHIVEEIDGEQYFNAE</sequence>
<dbReference type="PROSITE" id="PS50919">
    <property type="entry name" value="MIR"/>
    <property type="match status" value="2"/>
</dbReference>
<evidence type="ECO:0000256" key="3">
    <source>
        <dbReference type="ARBA" id="ARBA00007222"/>
    </source>
</evidence>
<dbReference type="EC" id="2.4.1.109" evidence="4"/>
<dbReference type="SMART" id="SM00472">
    <property type="entry name" value="MIR"/>
    <property type="match status" value="3"/>
</dbReference>
<dbReference type="CDD" id="cd02440">
    <property type="entry name" value="AdoMet_MTases"/>
    <property type="match status" value="1"/>
</dbReference>
<evidence type="ECO:0000256" key="10">
    <source>
        <dbReference type="ARBA" id="ARBA00022989"/>
    </source>
</evidence>
<keyword evidence="7 16" id="KW-0812">Transmembrane</keyword>
<evidence type="ECO:0000256" key="12">
    <source>
        <dbReference type="ARBA" id="ARBA00023180"/>
    </source>
</evidence>
<feature type="transmembrane region" description="Helical" evidence="16">
    <location>
        <begin position="939"/>
        <end position="959"/>
    </location>
</feature>
<dbReference type="PANTHER" id="PTHR10050">
    <property type="entry name" value="DOLICHYL-PHOSPHATE-MANNOSE--PROTEIN MANNOSYLTRANSFERASE"/>
    <property type="match status" value="1"/>
</dbReference>
<dbReference type="Gene3D" id="3.40.50.150">
    <property type="entry name" value="Vaccinia Virus protein VP39"/>
    <property type="match status" value="1"/>
</dbReference>
<evidence type="ECO:0000256" key="11">
    <source>
        <dbReference type="ARBA" id="ARBA00023136"/>
    </source>
</evidence>
<keyword evidence="12" id="KW-0325">Glycoprotein</keyword>
<feature type="domain" description="MIR" evidence="17">
    <location>
        <begin position="585"/>
        <end position="639"/>
    </location>
</feature>
<feature type="region of interest" description="Disordered" evidence="15">
    <location>
        <begin position="1"/>
        <end position="30"/>
    </location>
</feature>
<dbReference type="InterPro" id="IPR013217">
    <property type="entry name" value="Methyltransf_12"/>
</dbReference>
<comment type="subcellular location">
    <subcellularLocation>
        <location evidence="1">Endoplasmic reticulum membrane</location>
        <topology evidence="1">Multi-pass membrane protein</topology>
    </subcellularLocation>
</comment>
<evidence type="ECO:0000256" key="14">
    <source>
        <dbReference type="ARBA" id="ARBA00045102"/>
    </source>
</evidence>
<feature type="transmembrane region" description="Helical" evidence="16">
    <location>
        <begin position="844"/>
        <end position="867"/>
    </location>
</feature>
<evidence type="ECO:0000256" key="9">
    <source>
        <dbReference type="ARBA" id="ARBA00022824"/>
    </source>
</evidence>
<keyword evidence="19" id="KW-1185">Reference proteome</keyword>
<feature type="transmembrane region" description="Helical" evidence="16">
    <location>
        <begin position="879"/>
        <end position="897"/>
    </location>
</feature>
<evidence type="ECO:0000313" key="19">
    <source>
        <dbReference type="Proteomes" id="UP001473302"/>
    </source>
</evidence>
<comment type="caution">
    <text evidence="18">The sequence shown here is derived from an EMBL/GenBank/DDBJ whole genome shotgun (WGS) entry which is preliminary data.</text>
</comment>
<name>A0ABP9Z5I6_9FUNG</name>
<dbReference type="EMBL" id="BAABUK010000021">
    <property type="protein sequence ID" value="GAA5814376.1"/>
    <property type="molecule type" value="Genomic_DNA"/>
</dbReference>
<comment type="catalytic activity">
    <reaction evidence="14">
        <text>a di-trans,poly-cis-dolichyl beta-D-mannosyl phosphate + L-seryl-[protein] = 3-O-(alpha-D-mannosyl)-L-seryl-[protein] + a di-trans,poly-cis-dolichyl phosphate + H(+)</text>
        <dbReference type="Rhea" id="RHEA:17377"/>
        <dbReference type="Rhea" id="RHEA-COMP:9863"/>
        <dbReference type="Rhea" id="RHEA-COMP:13546"/>
        <dbReference type="Rhea" id="RHEA-COMP:19498"/>
        <dbReference type="Rhea" id="RHEA-COMP:19501"/>
        <dbReference type="ChEBI" id="CHEBI:15378"/>
        <dbReference type="ChEBI" id="CHEBI:29999"/>
        <dbReference type="ChEBI" id="CHEBI:57683"/>
        <dbReference type="ChEBI" id="CHEBI:58211"/>
        <dbReference type="ChEBI" id="CHEBI:137321"/>
        <dbReference type="EC" id="2.4.1.109"/>
    </reaction>
</comment>
<feature type="transmembrane region" description="Helical" evidence="16">
    <location>
        <begin position="436"/>
        <end position="455"/>
    </location>
</feature>
<organism evidence="18 19">
    <name type="scientific">Mucor flavus</name>
    <dbReference type="NCBI Taxonomy" id="439312"/>
    <lineage>
        <taxon>Eukaryota</taxon>
        <taxon>Fungi</taxon>
        <taxon>Fungi incertae sedis</taxon>
        <taxon>Mucoromycota</taxon>
        <taxon>Mucoromycotina</taxon>
        <taxon>Mucoromycetes</taxon>
        <taxon>Mucorales</taxon>
        <taxon>Mucorineae</taxon>
        <taxon>Mucoraceae</taxon>
        <taxon>Mucor</taxon>
    </lineage>
</organism>
<evidence type="ECO:0000256" key="7">
    <source>
        <dbReference type="ARBA" id="ARBA00022692"/>
    </source>
</evidence>
<dbReference type="CDD" id="cd23283">
    <property type="entry name" value="beta-trefoil_MIR_PMT1-like"/>
    <property type="match status" value="1"/>
</dbReference>
<dbReference type="InterPro" id="IPR027005">
    <property type="entry name" value="PMT-like"/>
</dbReference>
<feature type="transmembrane region" description="Helical" evidence="16">
    <location>
        <begin position="909"/>
        <end position="927"/>
    </location>
</feature>
<evidence type="ECO:0000256" key="13">
    <source>
        <dbReference type="ARBA" id="ARBA00045085"/>
    </source>
</evidence>
<protein>
    <recommendedName>
        <fullName evidence="4">dolichyl-phosphate-mannose--protein mannosyltransferase</fullName>
        <ecNumber evidence="4">2.4.1.109</ecNumber>
    </recommendedName>
</protein>
<dbReference type="Pfam" id="PF02815">
    <property type="entry name" value="MIR"/>
    <property type="match status" value="1"/>
</dbReference>
<keyword evidence="8" id="KW-0677">Repeat</keyword>
<feature type="transmembrane region" description="Helical" evidence="16">
    <location>
        <begin position="526"/>
        <end position="544"/>
    </location>
</feature>
<comment type="catalytic activity">
    <reaction evidence="13">
        <text>a di-trans,poly-cis-dolichyl beta-D-mannosyl phosphate + L-threonyl-[protein] = 3-O-(alpha-D-mannosyl)-L-threonyl-[protein] + a di-trans,poly-cis-dolichyl phosphate + H(+)</text>
        <dbReference type="Rhea" id="RHEA:53396"/>
        <dbReference type="Rhea" id="RHEA-COMP:11060"/>
        <dbReference type="Rhea" id="RHEA-COMP:13547"/>
        <dbReference type="Rhea" id="RHEA-COMP:19498"/>
        <dbReference type="Rhea" id="RHEA-COMP:19501"/>
        <dbReference type="ChEBI" id="CHEBI:15378"/>
        <dbReference type="ChEBI" id="CHEBI:30013"/>
        <dbReference type="ChEBI" id="CHEBI:57683"/>
        <dbReference type="ChEBI" id="CHEBI:58211"/>
        <dbReference type="ChEBI" id="CHEBI:137323"/>
        <dbReference type="EC" id="2.4.1.109"/>
    </reaction>
</comment>
<evidence type="ECO:0000256" key="15">
    <source>
        <dbReference type="SAM" id="MobiDB-lite"/>
    </source>
</evidence>
<feature type="domain" description="MIR" evidence="17">
    <location>
        <begin position="647"/>
        <end position="706"/>
    </location>
</feature>
<feature type="transmembrane region" description="Helical" evidence="16">
    <location>
        <begin position="502"/>
        <end position="519"/>
    </location>
</feature>
<keyword evidence="5" id="KW-0328">Glycosyltransferase</keyword>
<accession>A0ABP9Z5I6</accession>
<keyword evidence="6" id="KW-0808">Transferase</keyword>
<evidence type="ECO:0000256" key="16">
    <source>
        <dbReference type="SAM" id="Phobius"/>
    </source>
</evidence>
<dbReference type="SUPFAM" id="SSF53335">
    <property type="entry name" value="S-adenosyl-L-methionine-dependent methyltransferases"/>
    <property type="match status" value="1"/>
</dbReference>
<comment type="pathway">
    <text evidence="2">Protein modification; protein glycosylation.</text>
</comment>
<dbReference type="Gene3D" id="2.80.10.50">
    <property type="match status" value="1"/>
</dbReference>
<dbReference type="Pfam" id="PF16192">
    <property type="entry name" value="PMT_4TMC"/>
    <property type="match status" value="1"/>
</dbReference>
<proteinExistence type="inferred from homology"/>
<feature type="transmembrane region" description="Helical" evidence="16">
    <location>
        <begin position="467"/>
        <end position="490"/>
    </location>
</feature>
<evidence type="ECO:0000256" key="5">
    <source>
        <dbReference type="ARBA" id="ARBA00022676"/>
    </source>
</evidence>
<evidence type="ECO:0000256" key="2">
    <source>
        <dbReference type="ARBA" id="ARBA00004922"/>
    </source>
</evidence>